<proteinExistence type="predicted"/>
<accession>A0ABY4SCT1</accession>
<dbReference type="RefSeq" id="WP_250198122.1">
    <property type="nucleotide sequence ID" value="NZ_CP097636.1"/>
</dbReference>
<keyword evidence="1" id="KW-1133">Transmembrane helix</keyword>
<evidence type="ECO:0000313" key="3">
    <source>
        <dbReference type="Proteomes" id="UP001056201"/>
    </source>
</evidence>
<evidence type="ECO:0000256" key="1">
    <source>
        <dbReference type="SAM" id="Phobius"/>
    </source>
</evidence>
<reference evidence="2" key="1">
    <citation type="submission" date="2022-05" db="EMBL/GenBank/DDBJ databases">
        <title>An RpoN-dependent PEP-CTERM gene is involved in floc formation of an Aquincola tertiaricarbonis strain.</title>
        <authorList>
            <person name="Qiu D."/>
            <person name="Xia M."/>
        </authorList>
    </citation>
    <scope>NUCLEOTIDE SEQUENCE</scope>
    <source>
        <strain evidence="2">RN12</strain>
    </source>
</reference>
<sequence length="64" mass="6676">MHRRQRRQRPATPPRHQPAGYRLSAVTFVAGIAAALVMIGAQADEGDAAAAGIDSAPVVLSIGR</sequence>
<evidence type="ECO:0000313" key="2">
    <source>
        <dbReference type="EMBL" id="URI09911.1"/>
    </source>
</evidence>
<organism evidence="2 3">
    <name type="scientific">Aquincola tertiaricarbonis</name>
    <dbReference type="NCBI Taxonomy" id="391953"/>
    <lineage>
        <taxon>Bacteria</taxon>
        <taxon>Pseudomonadati</taxon>
        <taxon>Pseudomonadota</taxon>
        <taxon>Betaproteobacteria</taxon>
        <taxon>Burkholderiales</taxon>
        <taxon>Sphaerotilaceae</taxon>
        <taxon>Aquincola</taxon>
    </lineage>
</organism>
<dbReference type="Proteomes" id="UP001056201">
    <property type="component" value="Chromosome 2"/>
</dbReference>
<dbReference type="EMBL" id="CP097636">
    <property type="protein sequence ID" value="URI09911.1"/>
    <property type="molecule type" value="Genomic_DNA"/>
</dbReference>
<name>A0ABY4SCT1_AQUTE</name>
<feature type="transmembrane region" description="Helical" evidence="1">
    <location>
        <begin position="21"/>
        <end position="41"/>
    </location>
</feature>
<gene>
    <name evidence="2" type="ORF">MW290_30705</name>
</gene>
<keyword evidence="1" id="KW-0472">Membrane</keyword>
<keyword evidence="3" id="KW-1185">Reference proteome</keyword>
<protein>
    <submittedName>
        <fullName evidence="2">Uncharacterized protein</fullName>
    </submittedName>
</protein>
<keyword evidence="1" id="KW-0812">Transmembrane</keyword>